<accession>A0A212QQQ4</accession>
<dbReference type="Proteomes" id="UP000197025">
    <property type="component" value="Unassembled WGS sequence"/>
</dbReference>
<keyword evidence="2" id="KW-1185">Reference proteome</keyword>
<dbReference type="Pfam" id="PF03683">
    <property type="entry name" value="UPF0175"/>
    <property type="match status" value="1"/>
</dbReference>
<dbReference type="OrthoDB" id="1364003at2"/>
<sequence length="92" mass="10460">MGVNVVFPEELLIALKVDPETFRKKALVYTLGKLYETGQISGGLGAQILGCDRWEFYRLLSENGFAVIDYPPEDLEQEAETSRQLAERIRPR</sequence>
<organism evidence="1 2">
    <name type="scientific">Thermoflexus hugenholtzii JAD2</name>
    <dbReference type="NCBI Taxonomy" id="877466"/>
    <lineage>
        <taxon>Bacteria</taxon>
        <taxon>Bacillati</taxon>
        <taxon>Chloroflexota</taxon>
        <taxon>Thermoflexia</taxon>
        <taxon>Thermoflexales</taxon>
        <taxon>Thermoflexaceae</taxon>
        <taxon>Thermoflexus</taxon>
    </lineage>
</organism>
<reference evidence="2" key="1">
    <citation type="submission" date="2017-06" db="EMBL/GenBank/DDBJ databases">
        <authorList>
            <person name="Varghese N."/>
            <person name="Submissions S."/>
        </authorList>
    </citation>
    <scope>NUCLEOTIDE SEQUENCE [LARGE SCALE GENOMIC DNA]</scope>
    <source>
        <strain evidence="2">JAD2</strain>
    </source>
</reference>
<proteinExistence type="predicted"/>
<dbReference type="EMBL" id="FYEK01000018">
    <property type="protein sequence ID" value="SNB61831.1"/>
    <property type="molecule type" value="Genomic_DNA"/>
</dbReference>
<evidence type="ECO:0000313" key="1">
    <source>
        <dbReference type="EMBL" id="SNB61831.1"/>
    </source>
</evidence>
<dbReference type="InParanoid" id="A0A212QQQ4"/>
<dbReference type="AlphaFoldDB" id="A0A212QQQ4"/>
<dbReference type="RefSeq" id="WP_088570633.1">
    <property type="nucleotide sequence ID" value="NZ_FYEK01000018.1"/>
</dbReference>
<gene>
    <name evidence="1" type="ORF">SAMN02746019_00004500</name>
</gene>
<name>A0A212QQQ4_9CHLR</name>
<evidence type="ECO:0000313" key="2">
    <source>
        <dbReference type="Proteomes" id="UP000197025"/>
    </source>
</evidence>
<dbReference type="InterPro" id="IPR005368">
    <property type="entry name" value="UPF0175"/>
</dbReference>
<protein>
    <submittedName>
        <fullName evidence="1">Uncharacterized protein family (UPF0175)</fullName>
    </submittedName>
</protein>